<dbReference type="AlphaFoldDB" id="A0A8X6IY63"/>
<keyword evidence="2" id="KW-1185">Reference proteome</keyword>
<name>A0A8X6IY63_9ARAC</name>
<dbReference type="EMBL" id="BMAV01028053">
    <property type="protein sequence ID" value="GFS64595.1"/>
    <property type="molecule type" value="Genomic_DNA"/>
</dbReference>
<gene>
    <name evidence="1" type="ORF">TNIN_123581</name>
</gene>
<proteinExistence type="predicted"/>
<sequence length="78" mass="9210">MLFKAVLVQQLYFNQNKREEKIVWYLMYNDVILKVDESSYFLERSSKTAQTGGLVSFFKKSNFDSTVVFHSKKNLPFS</sequence>
<accession>A0A8X6IY63</accession>
<protein>
    <submittedName>
        <fullName evidence="1">Uncharacterized protein</fullName>
    </submittedName>
</protein>
<reference evidence="1" key="1">
    <citation type="submission" date="2020-08" db="EMBL/GenBank/DDBJ databases">
        <title>Multicomponent nature underlies the extraordinary mechanical properties of spider dragline silk.</title>
        <authorList>
            <person name="Kono N."/>
            <person name="Nakamura H."/>
            <person name="Mori M."/>
            <person name="Yoshida Y."/>
            <person name="Ohtoshi R."/>
            <person name="Malay A.D."/>
            <person name="Moran D.A.P."/>
            <person name="Tomita M."/>
            <person name="Numata K."/>
            <person name="Arakawa K."/>
        </authorList>
    </citation>
    <scope>NUCLEOTIDE SEQUENCE</scope>
</reference>
<evidence type="ECO:0000313" key="1">
    <source>
        <dbReference type="EMBL" id="GFS64595.1"/>
    </source>
</evidence>
<organism evidence="1 2">
    <name type="scientific">Trichonephila inaurata madagascariensis</name>
    <dbReference type="NCBI Taxonomy" id="2747483"/>
    <lineage>
        <taxon>Eukaryota</taxon>
        <taxon>Metazoa</taxon>
        <taxon>Ecdysozoa</taxon>
        <taxon>Arthropoda</taxon>
        <taxon>Chelicerata</taxon>
        <taxon>Arachnida</taxon>
        <taxon>Araneae</taxon>
        <taxon>Araneomorphae</taxon>
        <taxon>Entelegynae</taxon>
        <taxon>Araneoidea</taxon>
        <taxon>Nephilidae</taxon>
        <taxon>Trichonephila</taxon>
        <taxon>Trichonephila inaurata</taxon>
    </lineage>
</organism>
<comment type="caution">
    <text evidence="1">The sequence shown here is derived from an EMBL/GenBank/DDBJ whole genome shotgun (WGS) entry which is preliminary data.</text>
</comment>
<dbReference type="Proteomes" id="UP000886998">
    <property type="component" value="Unassembled WGS sequence"/>
</dbReference>
<evidence type="ECO:0000313" key="2">
    <source>
        <dbReference type="Proteomes" id="UP000886998"/>
    </source>
</evidence>